<dbReference type="EMBL" id="CAJGYM010000007">
    <property type="protein sequence ID" value="CAD6187791.1"/>
    <property type="molecule type" value="Genomic_DNA"/>
</dbReference>
<keyword evidence="2" id="KW-1185">Reference proteome</keyword>
<accession>A0A8S1GXD0</accession>
<dbReference type="AlphaFoldDB" id="A0A8S1GXD0"/>
<sequence>MKGQKPRYGRVGKVAFIRADVSVERSRSVQDTPKFSSCGRSQRGGVSLGALGKPPKYVVDLICRGDVAIS</sequence>
<reference evidence="1" key="1">
    <citation type="submission" date="2020-10" db="EMBL/GenBank/DDBJ databases">
        <authorList>
            <person name="Kikuchi T."/>
        </authorList>
    </citation>
    <scope>NUCLEOTIDE SEQUENCE</scope>
    <source>
        <strain evidence="1">NKZ352</strain>
    </source>
</reference>
<dbReference type="Proteomes" id="UP000835052">
    <property type="component" value="Unassembled WGS sequence"/>
</dbReference>
<organism evidence="1 2">
    <name type="scientific">Caenorhabditis auriculariae</name>
    <dbReference type="NCBI Taxonomy" id="2777116"/>
    <lineage>
        <taxon>Eukaryota</taxon>
        <taxon>Metazoa</taxon>
        <taxon>Ecdysozoa</taxon>
        <taxon>Nematoda</taxon>
        <taxon>Chromadorea</taxon>
        <taxon>Rhabditida</taxon>
        <taxon>Rhabditina</taxon>
        <taxon>Rhabditomorpha</taxon>
        <taxon>Rhabditoidea</taxon>
        <taxon>Rhabditidae</taxon>
        <taxon>Peloderinae</taxon>
        <taxon>Caenorhabditis</taxon>
    </lineage>
</organism>
<name>A0A8S1GXD0_9PELO</name>
<evidence type="ECO:0000313" key="1">
    <source>
        <dbReference type="EMBL" id="CAD6187791.1"/>
    </source>
</evidence>
<evidence type="ECO:0000313" key="2">
    <source>
        <dbReference type="Proteomes" id="UP000835052"/>
    </source>
</evidence>
<comment type="caution">
    <text evidence="1">The sequence shown here is derived from an EMBL/GenBank/DDBJ whole genome shotgun (WGS) entry which is preliminary data.</text>
</comment>
<protein>
    <submittedName>
        <fullName evidence="1">Uncharacterized protein</fullName>
    </submittedName>
</protein>
<proteinExistence type="predicted"/>
<gene>
    <name evidence="1" type="ORF">CAUJ_LOCUS3710</name>
</gene>